<dbReference type="Proteomes" id="UP000283128">
    <property type="component" value="Unassembled WGS sequence"/>
</dbReference>
<gene>
    <name evidence="1" type="ORF">EOT10_30440</name>
</gene>
<proteinExistence type="predicted"/>
<dbReference type="AlphaFoldDB" id="A0A3S2WC17"/>
<dbReference type="PANTHER" id="PTHR41700">
    <property type="entry name" value="GCN5-RELATED N-ACETYLTRANSFERASE"/>
    <property type="match status" value="1"/>
</dbReference>
<dbReference type="EMBL" id="RZYA01000019">
    <property type="protein sequence ID" value="RVU18839.1"/>
    <property type="molecule type" value="Genomic_DNA"/>
</dbReference>
<sequence length="272" mass="29094">MNEVTTSTVDDVAGLRAVADFFADVWQMPRSAPPFHTDVLHSVAHAGGAVHAARSGGDVVGASVAVFGPPAECDVYSLAAAAGVSDRGTGYAVKQAQRVWALERGARTMRWTFDPLVARNARFNLVKLGAVASEYQVDFYGPMDDGINNGDETDRLTALWDLTADAAHAPDPTEGRVAAPDLAEGRTGAAVIAKAPDGGPLAARDETRLWCRVPEDIVALRTSDPATALRWRHAVREVFTTAYAEGMRATAMSRDGWYQLTHLTTTTQEDQA</sequence>
<evidence type="ECO:0000313" key="1">
    <source>
        <dbReference type="EMBL" id="RVU18839.1"/>
    </source>
</evidence>
<dbReference type="OrthoDB" id="9797990at2"/>
<dbReference type="PANTHER" id="PTHR41700:SF1">
    <property type="entry name" value="N-ACETYLTRANSFERASE DOMAIN-CONTAINING PROTEIN"/>
    <property type="match status" value="1"/>
</dbReference>
<dbReference type="InterPro" id="IPR038764">
    <property type="entry name" value="GNAT_N_AcTrfase_prd"/>
</dbReference>
<dbReference type="RefSeq" id="WP_127831589.1">
    <property type="nucleotide sequence ID" value="NZ_RZYA01000019.1"/>
</dbReference>
<comment type="caution">
    <text evidence="1">The sequence shown here is derived from an EMBL/GenBank/DDBJ whole genome shotgun (WGS) entry which is preliminary data.</text>
</comment>
<name>A0A3S2WC17_9ACTN</name>
<evidence type="ECO:0000313" key="2">
    <source>
        <dbReference type="Proteomes" id="UP000283128"/>
    </source>
</evidence>
<dbReference type="InterPro" id="IPR016181">
    <property type="entry name" value="Acyl_CoA_acyltransferase"/>
</dbReference>
<protein>
    <submittedName>
        <fullName evidence="1">Chorismate synthase</fullName>
    </submittedName>
</protein>
<keyword evidence="2" id="KW-1185">Reference proteome</keyword>
<accession>A0A3S2WC17</accession>
<dbReference type="SUPFAM" id="SSF55729">
    <property type="entry name" value="Acyl-CoA N-acyltransferases (Nat)"/>
    <property type="match status" value="1"/>
</dbReference>
<reference evidence="1 2" key="1">
    <citation type="submission" date="2019-01" db="EMBL/GenBank/DDBJ databases">
        <title>Genome sequences of Streptomyces and Rhizobium isolates collected from root and soil.</title>
        <authorList>
            <person name="Chhettri S."/>
            <person name="Sevigny J.L."/>
            <person name="Sen A."/>
            <person name="Ennis N."/>
            <person name="Tisa L."/>
        </authorList>
    </citation>
    <scope>NUCLEOTIDE SEQUENCE [LARGE SCALE GENOMIC DNA]</scope>
    <source>
        <strain evidence="1 2">San01</strain>
    </source>
</reference>
<organism evidence="1 2">
    <name type="scientific">Streptomyces antnestii</name>
    <dbReference type="NCBI Taxonomy" id="2494256"/>
    <lineage>
        <taxon>Bacteria</taxon>
        <taxon>Bacillati</taxon>
        <taxon>Actinomycetota</taxon>
        <taxon>Actinomycetes</taxon>
        <taxon>Kitasatosporales</taxon>
        <taxon>Streptomycetaceae</taxon>
        <taxon>Streptomyces</taxon>
    </lineage>
</organism>